<sequence length="25" mass="3048">MFFFVANFLHLKHFSEKPPLFYCAI</sequence>
<dbReference type="EMBL" id="GBXM01062213">
    <property type="protein sequence ID" value="JAH46364.1"/>
    <property type="molecule type" value="Transcribed_RNA"/>
</dbReference>
<protein>
    <submittedName>
        <fullName evidence="1">Uncharacterized protein</fullName>
    </submittedName>
</protein>
<name>A0A0E9SYE6_ANGAN</name>
<reference evidence="1" key="1">
    <citation type="submission" date="2014-11" db="EMBL/GenBank/DDBJ databases">
        <authorList>
            <person name="Amaro Gonzalez C."/>
        </authorList>
    </citation>
    <scope>NUCLEOTIDE SEQUENCE</scope>
</reference>
<evidence type="ECO:0000313" key="1">
    <source>
        <dbReference type="EMBL" id="JAH46364.1"/>
    </source>
</evidence>
<organism evidence="1">
    <name type="scientific">Anguilla anguilla</name>
    <name type="common">European freshwater eel</name>
    <name type="synonym">Muraena anguilla</name>
    <dbReference type="NCBI Taxonomy" id="7936"/>
    <lineage>
        <taxon>Eukaryota</taxon>
        <taxon>Metazoa</taxon>
        <taxon>Chordata</taxon>
        <taxon>Craniata</taxon>
        <taxon>Vertebrata</taxon>
        <taxon>Euteleostomi</taxon>
        <taxon>Actinopterygii</taxon>
        <taxon>Neopterygii</taxon>
        <taxon>Teleostei</taxon>
        <taxon>Anguilliformes</taxon>
        <taxon>Anguillidae</taxon>
        <taxon>Anguilla</taxon>
    </lineage>
</organism>
<dbReference type="AlphaFoldDB" id="A0A0E9SYE6"/>
<accession>A0A0E9SYE6</accession>
<proteinExistence type="predicted"/>
<reference evidence="1" key="2">
    <citation type="journal article" date="2015" name="Fish Shellfish Immunol.">
        <title>Early steps in the European eel (Anguilla anguilla)-Vibrio vulnificus interaction in the gills: Role of the RtxA13 toxin.</title>
        <authorList>
            <person name="Callol A."/>
            <person name="Pajuelo D."/>
            <person name="Ebbesson L."/>
            <person name="Teles M."/>
            <person name="MacKenzie S."/>
            <person name="Amaro C."/>
        </authorList>
    </citation>
    <scope>NUCLEOTIDE SEQUENCE</scope>
</reference>